<dbReference type="Proteomes" id="UP000093898">
    <property type="component" value="Unassembled WGS sequence"/>
</dbReference>
<comment type="caution">
    <text evidence="1">The sequence shown here is derived from an EMBL/GenBank/DDBJ whole genome shotgun (WGS) entry which is preliminary data.</text>
</comment>
<evidence type="ECO:0000313" key="2">
    <source>
        <dbReference type="Proteomes" id="UP000093898"/>
    </source>
</evidence>
<organism evidence="1 2">
    <name type="scientific">Mycolicibacterium mucogenicum</name>
    <name type="common">Mycobacterium mucogenicum</name>
    <dbReference type="NCBI Taxonomy" id="56689"/>
    <lineage>
        <taxon>Bacteria</taxon>
        <taxon>Bacillati</taxon>
        <taxon>Actinomycetota</taxon>
        <taxon>Actinomycetes</taxon>
        <taxon>Mycobacteriales</taxon>
        <taxon>Mycobacteriaceae</taxon>
        <taxon>Mycolicibacterium</taxon>
    </lineage>
</organism>
<reference evidence="1 2" key="1">
    <citation type="submission" date="2016-06" db="EMBL/GenBank/DDBJ databases">
        <authorList>
            <person name="Kjaerup R.B."/>
            <person name="Dalgaard T.S."/>
            <person name="Juul-Madsen H.R."/>
        </authorList>
    </citation>
    <scope>NUCLEOTIDE SEQUENCE [LARGE SCALE GENOMIC DNA]</scope>
    <source>
        <strain evidence="1 2">1127319.6</strain>
    </source>
</reference>
<dbReference type="AlphaFoldDB" id="A0A1A3GNB7"/>
<sequence>MVIIEYQFPAHAVLANLRNGLRATNICVTDPIPAGNLRRCGTGPVYLDRVDVATGDDATTLRRTPEGFVEVIQKVTARLVNESALAVAGTDAPQPCAVLDLGMVFSLFTDIDNNDQPRLHVAFARIEGLDDDLLTLVLQGFIFEVFPGVATRIPLDDLDDTLGGGLVVRGVALAATADRKRIAVRVIVDVDGLFIPPTSADFSTLQMAQLSTFIEDGALLPNPNGEAWSVFISERLVRRGLARRIRTQLQGGIDEGTIRLQSGPTVSYTPPWPVPAFPWNAPKFTIMLEVEKIGACVCVAVDIDLSAELTIGARLSVPEPNVLRSDLYLEFDLSDEEVACCVLTANLFLPIAIADIATDDDLPDALAGVLVPIVGAGPLLSIIGPTLVHGLLAGEVGEQVSSSELTPVNGSDSHFQLDQTLELGGIGVGAPTLNSVTGVGSGLILGGSLAAIPVVPVSELSLHVWEPEFSWHFPDKCAENPKVVATIAFSFSDQKVRYCGHRVVDDPLDVYRPRLKRTGRYFSLTIKRSHLTSEFRAAPYPLKVLLFTSRGVRMLTFAAPPPLSYADEQAMIAALIEQQPIICDTIVEDEGQPFWEGPRFNPHWIPDPGPEFDAGLVQVAIAGLTAGELVHVHEGPIAQAQLHASPHGTAAFSALYTGAPQLALARQYPQQGHARARRMELRQSVLHRDQRLLLRAPLRSMVATRSGETHVLAVLSEDDRVELFATHHGGPLRSRGRFRADGAVALLSAPEGLLVVDEGGVRTAADRVWRATGVRAAARTTSGYVLLVDDDVVLLDHEFGVGGRVASPGAQTLTAEGGWVVVATDTGVDWLRDCGRCRFARRASLDIRDVTALYPARNSGVPGAVLATTGTAHRLLVSDPAPRHAGGYDGLPWFARTTHIDRRIIVADTDRHALTAFVLERALTREFGDAEVPATKHRCGCSGKD</sequence>
<proteinExistence type="predicted"/>
<dbReference type="EMBL" id="LZLC01000236">
    <property type="protein sequence ID" value="OBJ36849.1"/>
    <property type="molecule type" value="Genomic_DNA"/>
</dbReference>
<protein>
    <submittedName>
        <fullName evidence="1">Uncharacterized protein</fullName>
    </submittedName>
</protein>
<evidence type="ECO:0000313" key="1">
    <source>
        <dbReference type="EMBL" id="OBJ36849.1"/>
    </source>
</evidence>
<accession>A0A1A3GNB7</accession>
<name>A0A1A3GNB7_MYCMU</name>
<gene>
    <name evidence="1" type="ORF">A5630_06180</name>
</gene>